<dbReference type="GO" id="GO:0016034">
    <property type="term" value="F:maleylacetoacetate isomerase activity"/>
    <property type="evidence" value="ECO:0007669"/>
    <property type="project" value="TreeGrafter"/>
</dbReference>
<dbReference type="Pfam" id="PF13409">
    <property type="entry name" value="GST_N_2"/>
    <property type="match status" value="1"/>
</dbReference>
<dbReference type="EMBL" id="FOLO01000062">
    <property type="protein sequence ID" value="SFD49230.1"/>
    <property type="molecule type" value="Genomic_DNA"/>
</dbReference>
<dbReference type="PROSITE" id="PS50404">
    <property type="entry name" value="GST_NTER"/>
    <property type="match status" value="1"/>
</dbReference>
<dbReference type="GO" id="GO:0006749">
    <property type="term" value="P:glutathione metabolic process"/>
    <property type="evidence" value="ECO:0007669"/>
    <property type="project" value="TreeGrafter"/>
</dbReference>
<proteinExistence type="predicted"/>
<dbReference type="PANTHER" id="PTHR42673">
    <property type="entry name" value="MALEYLACETOACETATE ISOMERASE"/>
    <property type="match status" value="1"/>
</dbReference>
<dbReference type="AlphaFoldDB" id="A0A1I1T1S7"/>
<protein>
    <submittedName>
        <fullName evidence="2">Glutathione S-transferase</fullName>
    </submittedName>
</protein>
<dbReference type="RefSeq" id="WP_091990474.1">
    <property type="nucleotide sequence ID" value="NZ_FOLO01000062.1"/>
</dbReference>
<dbReference type="SFLD" id="SFLDS00019">
    <property type="entry name" value="Glutathione_Transferase_(cytos"/>
    <property type="match status" value="1"/>
</dbReference>
<dbReference type="CDD" id="cd03043">
    <property type="entry name" value="GST_N_1"/>
    <property type="match status" value="1"/>
</dbReference>
<dbReference type="InterPro" id="IPR036249">
    <property type="entry name" value="Thioredoxin-like_sf"/>
</dbReference>
<reference evidence="2 3" key="1">
    <citation type="submission" date="2016-10" db="EMBL/GenBank/DDBJ databases">
        <authorList>
            <person name="de Groot N.N."/>
        </authorList>
    </citation>
    <scope>NUCLEOTIDE SEQUENCE [LARGE SCALE GENOMIC DNA]</scope>
    <source>
        <strain evidence="2 3">DSM 6059</strain>
    </source>
</reference>
<sequence>MKLVIGNKNYSSWSLRAWLLLEYYQQNFEEQRIVLFADDMREHMENLCPNYKVPVLLDKGLKVWDSLAICEYVNEQYLENKAWPKDIQKRAHARSISAEMHSSFMSLRHDLPMNCRRTPSALSLSENTLIDIQRMIDIWLNCLIQNKSEGGFLFGEFSIADAMFMPAVSRFNSYCIEVPEQVKTYMQLMLNLPAYKKWQMAAHAEVEVIEEEEV</sequence>
<accession>A0A1I1T1S7</accession>
<dbReference type="OrthoDB" id="9799538at2"/>
<organism evidence="2 3">
    <name type="scientific">Pseudoalteromonas denitrificans DSM 6059</name>
    <dbReference type="NCBI Taxonomy" id="1123010"/>
    <lineage>
        <taxon>Bacteria</taxon>
        <taxon>Pseudomonadati</taxon>
        <taxon>Pseudomonadota</taxon>
        <taxon>Gammaproteobacteria</taxon>
        <taxon>Alteromonadales</taxon>
        <taxon>Pseudoalteromonadaceae</taxon>
        <taxon>Pseudoalteromonas</taxon>
    </lineage>
</organism>
<feature type="domain" description="GST N-terminal" evidence="1">
    <location>
        <begin position="1"/>
        <end position="81"/>
    </location>
</feature>
<dbReference type="GO" id="GO:0006559">
    <property type="term" value="P:L-phenylalanine catabolic process"/>
    <property type="evidence" value="ECO:0007669"/>
    <property type="project" value="TreeGrafter"/>
</dbReference>
<dbReference type="Gene3D" id="3.40.30.10">
    <property type="entry name" value="Glutaredoxin"/>
    <property type="match status" value="1"/>
</dbReference>
<keyword evidence="2" id="KW-0808">Transferase</keyword>
<dbReference type="STRING" id="1123010.SAMN02745724_04672"/>
<dbReference type="CDD" id="cd03194">
    <property type="entry name" value="GST_C_3"/>
    <property type="match status" value="1"/>
</dbReference>
<dbReference type="InterPro" id="IPR036282">
    <property type="entry name" value="Glutathione-S-Trfase_C_sf"/>
</dbReference>
<dbReference type="InterPro" id="IPR040079">
    <property type="entry name" value="Glutathione_S-Trfase"/>
</dbReference>
<dbReference type="InterPro" id="IPR004045">
    <property type="entry name" value="Glutathione_S-Trfase_N"/>
</dbReference>
<dbReference type="Proteomes" id="UP000198862">
    <property type="component" value="Unassembled WGS sequence"/>
</dbReference>
<dbReference type="Gene3D" id="1.20.1050.10">
    <property type="match status" value="1"/>
</dbReference>
<dbReference type="SUPFAM" id="SSF47616">
    <property type="entry name" value="GST C-terminal domain-like"/>
    <property type="match status" value="1"/>
</dbReference>
<name>A0A1I1T1S7_9GAMM</name>
<evidence type="ECO:0000313" key="2">
    <source>
        <dbReference type="EMBL" id="SFD49230.1"/>
    </source>
</evidence>
<gene>
    <name evidence="2" type="ORF">SAMN02745724_04672</name>
</gene>
<evidence type="ECO:0000313" key="3">
    <source>
        <dbReference type="Proteomes" id="UP000198862"/>
    </source>
</evidence>
<evidence type="ECO:0000259" key="1">
    <source>
        <dbReference type="PROSITE" id="PS50404"/>
    </source>
</evidence>
<keyword evidence="3" id="KW-1185">Reference proteome</keyword>
<dbReference type="GO" id="GO:0004364">
    <property type="term" value="F:glutathione transferase activity"/>
    <property type="evidence" value="ECO:0007669"/>
    <property type="project" value="TreeGrafter"/>
</dbReference>
<dbReference type="PANTHER" id="PTHR42673:SF4">
    <property type="entry name" value="MALEYLACETOACETATE ISOMERASE"/>
    <property type="match status" value="1"/>
</dbReference>
<dbReference type="SUPFAM" id="SSF52833">
    <property type="entry name" value="Thioredoxin-like"/>
    <property type="match status" value="1"/>
</dbReference>